<name>A0A402AJ40_9CHLR</name>
<feature type="domain" description="NIF system FeS cluster assembly NifU N-terminal" evidence="1">
    <location>
        <begin position="7"/>
        <end position="121"/>
    </location>
</feature>
<dbReference type="PANTHER" id="PTHR10093">
    <property type="entry name" value="IRON-SULFUR CLUSTER ASSEMBLY ENZYME NIFU HOMOLOG"/>
    <property type="match status" value="1"/>
</dbReference>
<dbReference type="CDD" id="cd06664">
    <property type="entry name" value="IscU_like"/>
    <property type="match status" value="1"/>
</dbReference>
<dbReference type="GO" id="GO:0051536">
    <property type="term" value="F:iron-sulfur cluster binding"/>
    <property type="evidence" value="ECO:0007669"/>
    <property type="project" value="InterPro"/>
</dbReference>
<dbReference type="AlphaFoldDB" id="A0A402AJ40"/>
<dbReference type="EMBL" id="BIFS01000001">
    <property type="protein sequence ID" value="GCE19132.1"/>
    <property type="molecule type" value="Genomic_DNA"/>
</dbReference>
<evidence type="ECO:0000259" key="1">
    <source>
        <dbReference type="Pfam" id="PF01592"/>
    </source>
</evidence>
<comment type="caution">
    <text evidence="2">The sequence shown here is derived from an EMBL/GenBank/DDBJ whole genome shotgun (WGS) entry which is preliminary data.</text>
</comment>
<reference evidence="3" key="1">
    <citation type="submission" date="2018-12" db="EMBL/GenBank/DDBJ databases">
        <title>Tengunoibacter tsumagoiensis gen. nov., sp. nov., Dictyobacter kobayashii sp. nov., D. alpinus sp. nov., and D. joshuensis sp. nov. and description of Dictyobacteraceae fam. nov. within the order Ktedonobacterales isolated from Tengu-no-mugimeshi.</title>
        <authorList>
            <person name="Wang C.M."/>
            <person name="Zheng Y."/>
            <person name="Sakai Y."/>
            <person name="Toyoda A."/>
            <person name="Minakuchi Y."/>
            <person name="Abe K."/>
            <person name="Yokota A."/>
            <person name="Yabe S."/>
        </authorList>
    </citation>
    <scope>NUCLEOTIDE SEQUENCE [LARGE SCALE GENOMIC DNA]</scope>
    <source>
        <strain evidence="3">Uno11</strain>
    </source>
</reference>
<accession>A0A402AJ40</accession>
<dbReference type="Pfam" id="PF01592">
    <property type="entry name" value="NifU_N"/>
    <property type="match status" value="1"/>
</dbReference>
<keyword evidence="3" id="KW-1185">Reference proteome</keyword>
<evidence type="ECO:0000313" key="3">
    <source>
        <dbReference type="Proteomes" id="UP000287188"/>
    </source>
</evidence>
<dbReference type="Proteomes" id="UP000287188">
    <property type="component" value="Unassembled WGS sequence"/>
</dbReference>
<dbReference type="Gene3D" id="3.90.1010.10">
    <property type="match status" value="1"/>
</dbReference>
<organism evidence="2 3">
    <name type="scientific">Dictyobacter kobayashii</name>
    <dbReference type="NCBI Taxonomy" id="2014872"/>
    <lineage>
        <taxon>Bacteria</taxon>
        <taxon>Bacillati</taxon>
        <taxon>Chloroflexota</taxon>
        <taxon>Ktedonobacteria</taxon>
        <taxon>Ktedonobacterales</taxon>
        <taxon>Dictyobacteraceae</taxon>
        <taxon>Dictyobacter</taxon>
    </lineage>
</organism>
<proteinExistence type="predicted"/>
<dbReference type="InterPro" id="IPR002871">
    <property type="entry name" value="NIF_FeS_clus_asmbl_NifU_N"/>
</dbReference>
<sequence length="138" mass="15355">MLMSMDYREYILDHYRDPRNYGKLEHPDVHCEDSNPLCGDQLGIDLQFEGDRVAAVRFQGRGCAISQATASMLSEMIEDKSIEEVIALGKDDVLEALGIPISPARTKCAFLSLRVLHRALAIAGLEHPPKKTTKTSKL</sequence>
<dbReference type="GO" id="GO:0005506">
    <property type="term" value="F:iron ion binding"/>
    <property type="evidence" value="ECO:0007669"/>
    <property type="project" value="InterPro"/>
</dbReference>
<dbReference type="SUPFAM" id="SSF82649">
    <property type="entry name" value="SufE/NifU"/>
    <property type="match status" value="1"/>
</dbReference>
<gene>
    <name evidence="2" type="ORF">KDK_29320</name>
</gene>
<evidence type="ECO:0000313" key="2">
    <source>
        <dbReference type="EMBL" id="GCE19132.1"/>
    </source>
</evidence>
<protein>
    <submittedName>
        <fullName evidence="2">Iron-sulfur cluster scaffold-like protein</fullName>
    </submittedName>
</protein>
<dbReference type="GO" id="GO:0016226">
    <property type="term" value="P:iron-sulfur cluster assembly"/>
    <property type="evidence" value="ECO:0007669"/>
    <property type="project" value="InterPro"/>
</dbReference>